<gene>
    <name evidence="1" type="ORF">I545_5916</name>
</gene>
<sequence>MHMLTIAPAADASSVAVTDHADHADRDTALAALWIYLTDADCRPISNQITVDHLRPSQRNSVQHRSRRDRPVLLRLTRRVCPVRRTQLGRRRRLTAAHRRTAHGCRHHRVGCTAPSKAAATRSAFQPSATAARIARDRAARAAVPASRVRIARRPPPRRIRAIRLMLSRRSPPTT</sequence>
<accession>X7YT55</accession>
<organism evidence="1 2">
    <name type="scientific">Mycobacterium kansasii 662</name>
    <dbReference type="NCBI Taxonomy" id="1299326"/>
    <lineage>
        <taxon>Bacteria</taxon>
        <taxon>Bacillati</taxon>
        <taxon>Actinomycetota</taxon>
        <taxon>Actinomycetes</taxon>
        <taxon>Mycobacteriales</taxon>
        <taxon>Mycobacteriaceae</taxon>
        <taxon>Mycobacterium</taxon>
    </lineage>
</organism>
<evidence type="ECO:0000313" key="2">
    <source>
        <dbReference type="Proteomes" id="UP000020561"/>
    </source>
</evidence>
<dbReference type="Proteomes" id="UP000020561">
    <property type="component" value="Unassembled WGS sequence"/>
</dbReference>
<evidence type="ECO:0000313" key="1">
    <source>
        <dbReference type="EMBL" id="EUA09683.1"/>
    </source>
</evidence>
<name>X7YT55_MYCKA</name>
<proteinExistence type="predicted"/>
<reference evidence="1 2" key="1">
    <citation type="submission" date="2013-12" db="EMBL/GenBank/DDBJ databases">
        <authorList>
            <person name="Brown-Elliot B."/>
            <person name="Wallace R."/>
            <person name="Lenaerts A."/>
            <person name="Ordway D."/>
            <person name="DeGroote M.A."/>
            <person name="Parker T."/>
            <person name="Sizemore C."/>
            <person name="Tallon L.J."/>
            <person name="Sadzewicz L.K."/>
            <person name="Sengamalay N."/>
            <person name="Fraser C.M."/>
            <person name="Hine E."/>
            <person name="Shefchek K.A."/>
            <person name="Das S.P."/>
            <person name="Tettelin H."/>
        </authorList>
    </citation>
    <scope>NUCLEOTIDE SEQUENCE [LARGE SCALE GENOMIC DNA]</scope>
    <source>
        <strain evidence="1 2">662</strain>
    </source>
</reference>
<dbReference type="AlphaFoldDB" id="X7YT55"/>
<dbReference type="EMBL" id="JAOA01000013">
    <property type="protein sequence ID" value="EUA09683.1"/>
    <property type="molecule type" value="Genomic_DNA"/>
</dbReference>
<protein>
    <submittedName>
        <fullName evidence="1">Uncharacterized protein</fullName>
    </submittedName>
</protein>
<comment type="caution">
    <text evidence="1">The sequence shown here is derived from an EMBL/GenBank/DDBJ whole genome shotgun (WGS) entry which is preliminary data.</text>
</comment>